<dbReference type="Proteomes" id="UP000001883">
    <property type="component" value="Chromosome"/>
</dbReference>
<dbReference type="EC" id="4.2.-.-" evidence="4"/>
<dbReference type="Pfam" id="PF04073">
    <property type="entry name" value="tRNA_edit"/>
    <property type="match status" value="1"/>
</dbReference>
<dbReference type="GO" id="GO:0016829">
    <property type="term" value="F:lyase activity"/>
    <property type="evidence" value="ECO:0007669"/>
    <property type="project" value="UniProtKB-KW"/>
</dbReference>
<reference evidence="7" key="1">
    <citation type="submission" date="2009-07" db="EMBL/GenBank/DDBJ databases">
        <title>Complete genome sequence of Rothia mucilaginosa DJ.</title>
        <authorList>
            <person name="Yamane K."/>
            <person name="Nambu T."/>
            <person name="Mashimo C."/>
            <person name="Sugimori C."/>
            <person name="Yamanaka T."/>
            <person name="Leung K."/>
            <person name="Fukushima H."/>
        </authorList>
    </citation>
    <scope>NUCLEOTIDE SEQUENCE [LARGE SCALE GENOMIC DNA]</scope>
    <source>
        <strain evidence="7">DY-18</strain>
    </source>
</reference>
<dbReference type="GO" id="GO:0002161">
    <property type="term" value="F:aminoacyl-tRNA deacylase activity"/>
    <property type="evidence" value="ECO:0007669"/>
    <property type="project" value="InterPro"/>
</dbReference>
<dbReference type="InterPro" id="IPR036754">
    <property type="entry name" value="YbaK/aa-tRNA-synt-asso_dom_sf"/>
</dbReference>
<proteinExistence type="inferred from homology"/>
<feature type="domain" description="YbaK/aminoacyl-tRNA synthetase-associated" evidence="5">
    <location>
        <begin position="46"/>
        <end position="159"/>
    </location>
</feature>
<dbReference type="NCBIfam" id="TIGR00011">
    <property type="entry name" value="YbaK_EbsC"/>
    <property type="match status" value="1"/>
</dbReference>
<evidence type="ECO:0000259" key="5">
    <source>
        <dbReference type="Pfam" id="PF04073"/>
    </source>
</evidence>
<sequence>MVSMAKKTKGKKSGAATAAVALLTETNTPFQMREYEHVEGVTSFGEEAAKKLGASEEQVFKTLLIVHEKDFAVAIVPVSGKLNIKAAAAALGWKSASMCDPKVAERRTGYVVGGISPLGQKTPSPTLLDESAQLFDTIMVSGGKRGLDVELAPDDLLKLTNGKYADIRA</sequence>
<dbReference type="InterPro" id="IPR004369">
    <property type="entry name" value="Prolyl-tRNA_editing_YbaK/EbsC"/>
</dbReference>
<evidence type="ECO:0000256" key="3">
    <source>
        <dbReference type="ARBA" id="ARBA00023239"/>
    </source>
</evidence>
<dbReference type="eggNOG" id="COG2606">
    <property type="taxonomic scope" value="Bacteria"/>
</dbReference>
<dbReference type="AlphaFoldDB" id="D2NTT6"/>
<keyword evidence="2 4" id="KW-0648">Protein biosynthesis</keyword>
<keyword evidence="7" id="KW-1185">Reference proteome</keyword>
<evidence type="ECO:0000313" key="7">
    <source>
        <dbReference type="Proteomes" id="UP000001883"/>
    </source>
</evidence>
<dbReference type="SUPFAM" id="SSF55826">
    <property type="entry name" value="YbaK/ProRS associated domain"/>
    <property type="match status" value="1"/>
</dbReference>
<protein>
    <recommendedName>
        <fullName evidence="4">Cys-tRNA(Pro)/Cys-tRNA(Cys) deacylase</fullName>
        <ecNumber evidence="4">4.2.-.-</ecNumber>
    </recommendedName>
</protein>
<accession>D2NTT6</accession>
<evidence type="ECO:0000256" key="4">
    <source>
        <dbReference type="PIRNR" id="PIRNR006181"/>
    </source>
</evidence>
<dbReference type="PANTHER" id="PTHR30411">
    <property type="entry name" value="CYTOPLASMIC PROTEIN"/>
    <property type="match status" value="1"/>
</dbReference>
<dbReference type="InterPro" id="IPR007214">
    <property type="entry name" value="YbaK/aa-tRNA-synth-assoc-dom"/>
</dbReference>
<dbReference type="HOGENOM" id="CLU_094875_1_1_11"/>
<name>D2NTT6_ROTMD</name>
<evidence type="ECO:0000256" key="1">
    <source>
        <dbReference type="ARBA" id="ARBA00009798"/>
    </source>
</evidence>
<gene>
    <name evidence="6" type="ordered locus">RMDY18_12300</name>
</gene>
<reference evidence="6 7" key="2">
    <citation type="journal article" date="2010" name="J Osaka Dent Univ">
        <title>Isolation and identification of Rothia mucilaginosa from persistent apical periodontitis lesions.</title>
        <authorList>
            <person name="Yamane K."/>
            <person name="Yoshida M."/>
            <person name="Fujihira T."/>
            <person name="Baba T."/>
            <person name="Tsuji N."/>
            <person name="Hayashi H."/>
            <person name="Sugimori C."/>
            <person name="Yamanaka T."/>
            <person name="Mashimo C."/>
            <person name="Nambu T."/>
            <person name="Kawai H."/>
            <person name="Fukushima H."/>
        </authorList>
    </citation>
    <scope>NUCLEOTIDE SEQUENCE [LARGE SCALE GENOMIC DNA]</scope>
    <source>
        <strain evidence="6 7">DY-18</strain>
    </source>
</reference>
<evidence type="ECO:0000313" key="6">
    <source>
        <dbReference type="EMBL" id="BAI65062.1"/>
    </source>
</evidence>
<reference evidence="6 7" key="3">
    <citation type="journal article" date="2010" name="Sequencing">
        <title>Complete Genome Sequence of Rothia mucilaginosa DY-18: A Clinical Isolate with Dense Meshwork-Like Structures from a Persistent Apical Periodontitis Lesion.</title>
        <authorList>
            <person name="Yamane K."/>
            <person name="Nambu T."/>
            <person name="Yamanaka T."/>
            <person name="Mashimo C."/>
            <person name="Sugimori C."/>
            <person name="Leung K.-P."/>
            <person name="Fukushima H."/>
        </authorList>
    </citation>
    <scope>NUCLEOTIDE SEQUENCE [LARGE SCALE GENOMIC DNA]</scope>
    <source>
        <strain evidence="6 7">DY-18</strain>
    </source>
</reference>
<organism evidence="6 7">
    <name type="scientific">Rothia mucilaginosa (strain DY-18)</name>
    <name type="common">Stomatococcus mucilaginosus</name>
    <dbReference type="NCBI Taxonomy" id="680646"/>
    <lineage>
        <taxon>Bacteria</taxon>
        <taxon>Bacillati</taxon>
        <taxon>Actinomycetota</taxon>
        <taxon>Actinomycetes</taxon>
        <taxon>Micrococcales</taxon>
        <taxon>Micrococcaceae</taxon>
        <taxon>Rothia</taxon>
    </lineage>
</organism>
<dbReference type="Gene3D" id="3.90.960.10">
    <property type="entry name" value="YbaK/aminoacyl-tRNA synthetase-associated domain"/>
    <property type="match status" value="1"/>
</dbReference>
<evidence type="ECO:0000256" key="2">
    <source>
        <dbReference type="ARBA" id="ARBA00022917"/>
    </source>
</evidence>
<comment type="similarity">
    <text evidence="1 4">Belongs to the prolyl-tRNA editing family. YbaK/EbsC subfamily.</text>
</comment>
<dbReference type="EMBL" id="AP011540">
    <property type="protein sequence ID" value="BAI65062.1"/>
    <property type="molecule type" value="Genomic_DNA"/>
</dbReference>
<dbReference type="PIRSF" id="PIRSF006181">
    <property type="entry name" value="EbsC_YbaK"/>
    <property type="match status" value="1"/>
</dbReference>
<dbReference type="KEGG" id="rmu:RMDY18_12300"/>
<dbReference type="PANTHER" id="PTHR30411:SF0">
    <property type="entry name" value="CYS-TRNA(PRO)_CYS-TRNA(CYS) DEACYLASE YBAK"/>
    <property type="match status" value="1"/>
</dbReference>
<dbReference type="GO" id="GO:0006412">
    <property type="term" value="P:translation"/>
    <property type="evidence" value="ECO:0007669"/>
    <property type="project" value="UniProtKB-KW"/>
</dbReference>
<dbReference type="CDD" id="cd00002">
    <property type="entry name" value="YbaK_deacylase"/>
    <property type="match status" value="1"/>
</dbReference>
<keyword evidence="3 4" id="KW-0456">Lyase</keyword>